<organism evidence="7 8">
    <name type="scientific">Acer yangbiense</name>
    <dbReference type="NCBI Taxonomy" id="1000413"/>
    <lineage>
        <taxon>Eukaryota</taxon>
        <taxon>Viridiplantae</taxon>
        <taxon>Streptophyta</taxon>
        <taxon>Embryophyta</taxon>
        <taxon>Tracheophyta</taxon>
        <taxon>Spermatophyta</taxon>
        <taxon>Magnoliopsida</taxon>
        <taxon>eudicotyledons</taxon>
        <taxon>Gunneridae</taxon>
        <taxon>Pentapetalae</taxon>
        <taxon>rosids</taxon>
        <taxon>malvids</taxon>
        <taxon>Sapindales</taxon>
        <taxon>Sapindaceae</taxon>
        <taxon>Hippocastanoideae</taxon>
        <taxon>Acereae</taxon>
        <taxon>Acer</taxon>
    </lineage>
</organism>
<dbReference type="PANTHER" id="PTHR32001">
    <property type="entry name" value="KERATINOCYTE-ASSOCIATED PROTEIN 2"/>
    <property type="match status" value="1"/>
</dbReference>
<reference evidence="8" key="1">
    <citation type="journal article" date="2019" name="Gigascience">
        <title>De novo genome assembly of the endangered Acer yangbiense, a plant species with extremely small populations endemic to Yunnan Province, China.</title>
        <authorList>
            <person name="Yang J."/>
            <person name="Wariss H.M."/>
            <person name="Tao L."/>
            <person name="Zhang R."/>
            <person name="Yun Q."/>
            <person name="Hollingsworth P."/>
            <person name="Dao Z."/>
            <person name="Luo G."/>
            <person name="Guo H."/>
            <person name="Ma Y."/>
            <person name="Sun W."/>
        </authorList>
    </citation>
    <scope>NUCLEOTIDE SEQUENCE [LARGE SCALE GENOMIC DNA]</scope>
    <source>
        <strain evidence="8">cv. Malutang</strain>
    </source>
</reference>
<evidence type="ECO:0000313" key="7">
    <source>
        <dbReference type="EMBL" id="TXG53026.1"/>
    </source>
</evidence>
<proteinExistence type="inferred from homology"/>
<dbReference type="AlphaFoldDB" id="A0A5C7HA06"/>
<dbReference type="EMBL" id="VAHF01000010">
    <property type="protein sequence ID" value="TXG53026.1"/>
    <property type="molecule type" value="Genomic_DNA"/>
</dbReference>
<feature type="transmembrane region" description="Helical" evidence="6">
    <location>
        <begin position="58"/>
        <end position="77"/>
    </location>
</feature>
<feature type="transmembrane region" description="Helical" evidence="6">
    <location>
        <begin position="127"/>
        <end position="150"/>
    </location>
</feature>
<dbReference type="Pfam" id="PF09775">
    <property type="entry name" value="Keratin_assoc"/>
    <property type="match status" value="2"/>
</dbReference>
<comment type="caution">
    <text evidence="7">The sequence shown here is derived from an EMBL/GenBank/DDBJ whole genome shotgun (WGS) entry which is preliminary data.</text>
</comment>
<dbReference type="InterPro" id="IPR018614">
    <property type="entry name" value="KRTCAP2"/>
</dbReference>
<dbReference type="GO" id="GO:0016020">
    <property type="term" value="C:membrane"/>
    <property type="evidence" value="ECO:0007669"/>
    <property type="project" value="UniProtKB-SubCell"/>
</dbReference>
<dbReference type="Proteomes" id="UP000323000">
    <property type="component" value="Chromosome 10"/>
</dbReference>
<evidence type="ECO:0000256" key="2">
    <source>
        <dbReference type="ARBA" id="ARBA00007279"/>
    </source>
</evidence>
<evidence type="ECO:0000256" key="3">
    <source>
        <dbReference type="ARBA" id="ARBA00022692"/>
    </source>
</evidence>
<comment type="subcellular location">
    <subcellularLocation>
        <location evidence="1">Membrane</location>
        <topology evidence="1">Multi-pass membrane protein</topology>
    </subcellularLocation>
</comment>
<name>A0A5C7HA06_9ROSI</name>
<sequence>MAGTGSSMLYSFLTFTVILSLQEMYRGKLASSELFTILGGFISSLLFLVSLTNNTETFVALVMLLISFFSASVHWKFPGSEWHEDWMGCRYEIPSPIYAWCSFLACPCAYVNRFLKPSFLLAEAIALTAASTVHRVCITTCFLFSAGILYEVNKLSGMTLTKSESKTKRH</sequence>
<protein>
    <submittedName>
        <fullName evidence="7">Uncharacterized protein</fullName>
    </submittedName>
</protein>
<evidence type="ECO:0000313" key="8">
    <source>
        <dbReference type="Proteomes" id="UP000323000"/>
    </source>
</evidence>
<keyword evidence="4 6" id="KW-1133">Transmembrane helix</keyword>
<evidence type="ECO:0000256" key="5">
    <source>
        <dbReference type="ARBA" id="ARBA00023136"/>
    </source>
</evidence>
<accession>A0A5C7HA06</accession>
<dbReference type="PANTHER" id="PTHR32001:SF1">
    <property type="entry name" value="KERATINOCYTE-ASSOCIATED PROTEIN 2"/>
    <property type="match status" value="1"/>
</dbReference>
<feature type="transmembrane region" description="Helical" evidence="6">
    <location>
        <begin position="31"/>
        <end position="51"/>
    </location>
</feature>
<keyword evidence="5 6" id="KW-0472">Membrane</keyword>
<comment type="similarity">
    <text evidence="2">Belongs to the KRTCAP2 family.</text>
</comment>
<evidence type="ECO:0000256" key="4">
    <source>
        <dbReference type="ARBA" id="ARBA00022989"/>
    </source>
</evidence>
<evidence type="ECO:0000256" key="6">
    <source>
        <dbReference type="SAM" id="Phobius"/>
    </source>
</evidence>
<dbReference type="OrthoDB" id="1111004at2759"/>
<keyword evidence="8" id="KW-1185">Reference proteome</keyword>
<evidence type="ECO:0000256" key="1">
    <source>
        <dbReference type="ARBA" id="ARBA00004141"/>
    </source>
</evidence>
<keyword evidence="3 6" id="KW-0812">Transmembrane</keyword>
<gene>
    <name evidence="7" type="ORF">EZV62_022195</name>
</gene>